<name>A0ACA9NFG6_9GLOM</name>
<dbReference type="Proteomes" id="UP000789920">
    <property type="component" value="Unassembled WGS sequence"/>
</dbReference>
<organism evidence="1 2">
    <name type="scientific">Racocetra persica</name>
    <dbReference type="NCBI Taxonomy" id="160502"/>
    <lineage>
        <taxon>Eukaryota</taxon>
        <taxon>Fungi</taxon>
        <taxon>Fungi incertae sedis</taxon>
        <taxon>Mucoromycota</taxon>
        <taxon>Glomeromycotina</taxon>
        <taxon>Glomeromycetes</taxon>
        <taxon>Diversisporales</taxon>
        <taxon>Gigasporaceae</taxon>
        <taxon>Racocetra</taxon>
    </lineage>
</organism>
<evidence type="ECO:0000313" key="2">
    <source>
        <dbReference type="Proteomes" id="UP000789920"/>
    </source>
</evidence>
<gene>
    <name evidence="1" type="ORF">RPERSI_LOCUS8007</name>
</gene>
<proteinExistence type="predicted"/>
<protein>
    <submittedName>
        <fullName evidence="1">5283_t:CDS:1</fullName>
    </submittedName>
</protein>
<feature type="non-terminal residue" evidence="1">
    <location>
        <position position="374"/>
    </location>
</feature>
<keyword evidence="2" id="KW-1185">Reference proteome</keyword>
<sequence>MNVQTQDTNREDWLLWQFTDSALPTGGFVASAGLESATQAGHVTNNESLLLFLSSSIDNYAYSSLPFVTDTWWAIDIESSNNEILKDSVNDIEKIMEKIIGLDDLYDACTSNYVTKRASKAQGVAMLTLFAKSFTNEDSQSNMKDFLVEKFKLRVRKEISYGHLPICFGLVTKCLGISLERTQHLYLFLFARAILSAAVRLNIIGPYYSQRLLTECQVYVEKSLEKTCKLNSKAAVQTSPLLDILQGRHDKFKDDTCRYFPSSEKDDCNERNFCEEWEAAAIGMILASVVGGLAWLHLVSVLLGGRARREKSWKILSVLFFVYAILQFLSIGCIAHLYTTADLFYFGTKYDISFVLANVSASLSIVLGITLFMN</sequence>
<accession>A0ACA9NFG6</accession>
<evidence type="ECO:0000313" key="1">
    <source>
        <dbReference type="EMBL" id="CAG8654186.1"/>
    </source>
</evidence>
<reference evidence="1" key="1">
    <citation type="submission" date="2021-06" db="EMBL/GenBank/DDBJ databases">
        <authorList>
            <person name="Kallberg Y."/>
            <person name="Tangrot J."/>
            <person name="Rosling A."/>
        </authorList>
    </citation>
    <scope>NUCLEOTIDE SEQUENCE</scope>
    <source>
        <strain evidence="1">MA461A</strain>
    </source>
</reference>
<comment type="caution">
    <text evidence="1">The sequence shown here is derived from an EMBL/GenBank/DDBJ whole genome shotgun (WGS) entry which is preliminary data.</text>
</comment>
<dbReference type="EMBL" id="CAJVQC010014075">
    <property type="protein sequence ID" value="CAG8654186.1"/>
    <property type="molecule type" value="Genomic_DNA"/>
</dbReference>